<proteinExistence type="predicted"/>
<comment type="caution">
    <text evidence="5">The sequence shown here is derived from an EMBL/GenBank/DDBJ whole genome shotgun (WGS) entry which is preliminary data.</text>
</comment>
<dbReference type="CDD" id="cd01004">
    <property type="entry name" value="PBP2_MidA_like"/>
    <property type="match status" value="1"/>
</dbReference>
<dbReference type="Pfam" id="PF00497">
    <property type="entry name" value="SBP_bac_3"/>
    <property type="match status" value="1"/>
</dbReference>
<protein>
    <submittedName>
        <fullName evidence="5">ABC transporter substrate-binding protein</fullName>
    </submittedName>
</protein>
<dbReference type="RefSeq" id="WP_380971548.1">
    <property type="nucleotide sequence ID" value="NZ_JBHTEF010000001.1"/>
</dbReference>
<evidence type="ECO:0000313" key="6">
    <source>
        <dbReference type="Proteomes" id="UP001596527"/>
    </source>
</evidence>
<feature type="chain" id="PRO_5045693306" evidence="3">
    <location>
        <begin position="22"/>
        <end position="301"/>
    </location>
</feature>
<organism evidence="5 6">
    <name type="scientific">Schaalia naturae</name>
    <dbReference type="NCBI Taxonomy" id="635203"/>
    <lineage>
        <taxon>Bacteria</taxon>
        <taxon>Bacillati</taxon>
        <taxon>Actinomycetota</taxon>
        <taxon>Actinomycetes</taxon>
        <taxon>Actinomycetales</taxon>
        <taxon>Actinomycetaceae</taxon>
        <taxon>Schaalia</taxon>
    </lineage>
</organism>
<sequence length="301" mass="31246">MKRHLRTVTAASLVLMLPLLASGCSSGSSDESSPASGASADPATESLFDELPEAVQESGTLTIATDGNYAPIASMDTDGTTLIGLDIDLAEALGTALGVTVDVQNASFDAIIPGIQGDKYDAGMSWINDTDERREVVDFVDYSRDGTSLVVLSTLENPPTSLDELCGLTVAVQKGSQGESDAQSKEADCETAGKPVTVSSYPDQGTANVALEGGRAQVTIMDEPTAVDLVETTDGKFATTGESYGKVYHGVAVLKDSGLAEPIAKAFDQIIADGTYAEIFEKWGLSDAEIPAPLINGEPIS</sequence>
<dbReference type="PANTHER" id="PTHR35936">
    <property type="entry name" value="MEMBRANE-BOUND LYTIC MUREIN TRANSGLYCOSYLASE F"/>
    <property type="match status" value="1"/>
</dbReference>
<accession>A0ABW2SJD6</accession>
<evidence type="ECO:0000256" key="2">
    <source>
        <dbReference type="SAM" id="MobiDB-lite"/>
    </source>
</evidence>
<evidence type="ECO:0000256" key="1">
    <source>
        <dbReference type="ARBA" id="ARBA00022729"/>
    </source>
</evidence>
<evidence type="ECO:0000313" key="5">
    <source>
        <dbReference type="EMBL" id="MFC7579951.1"/>
    </source>
</evidence>
<dbReference type="Proteomes" id="UP001596527">
    <property type="component" value="Unassembled WGS sequence"/>
</dbReference>
<feature type="domain" description="Solute-binding protein family 3/N-terminal" evidence="4">
    <location>
        <begin position="60"/>
        <end position="287"/>
    </location>
</feature>
<dbReference type="InterPro" id="IPR001638">
    <property type="entry name" value="Solute-binding_3/MltF_N"/>
</dbReference>
<evidence type="ECO:0000259" key="4">
    <source>
        <dbReference type="SMART" id="SM00062"/>
    </source>
</evidence>
<dbReference type="Gene3D" id="3.40.190.10">
    <property type="entry name" value="Periplasmic binding protein-like II"/>
    <property type="match status" value="2"/>
</dbReference>
<keyword evidence="6" id="KW-1185">Reference proteome</keyword>
<name>A0ABW2SJD6_9ACTO</name>
<feature type="signal peptide" evidence="3">
    <location>
        <begin position="1"/>
        <end position="21"/>
    </location>
</feature>
<feature type="region of interest" description="Disordered" evidence="2">
    <location>
        <begin position="177"/>
        <end position="204"/>
    </location>
</feature>
<dbReference type="EMBL" id="JBHTEF010000001">
    <property type="protein sequence ID" value="MFC7579951.1"/>
    <property type="molecule type" value="Genomic_DNA"/>
</dbReference>
<evidence type="ECO:0000256" key="3">
    <source>
        <dbReference type="SAM" id="SignalP"/>
    </source>
</evidence>
<dbReference type="PANTHER" id="PTHR35936:SF17">
    <property type="entry name" value="ARGININE-BINDING EXTRACELLULAR PROTEIN ARTP"/>
    <property type="match status" value="1"/>
</dbReference>
<dbReference type="SMART" id="SM00062">
    <property type="entry name" value="PBPb"/>
    <property type="match status" value="1"/>
</dbReference>
<dbReference type="SUPFAM" id="SSF53850">
    <property type="entry name" value="Periplasmic binding protein-like II"/>
    <property type="match status" value="1"/>
</dbReference>
<dbReference type="PROSITE" id="PS51257">
    <property type="entry name" value="PROKAR_LIPOPROTEIN"/>
    <property type="match status" value="1"/>
</dbReference>
<keyword evidence="1 3" id="KW-0732">Signal</keyword>
<gene>
    <name evidence="5" type="ORF">ACFQWG_01750</name>
</gene>
<reference evidence="6" key="1">
    <citation type="journal article" date="2019" name="Int. J. Syst. Evol. Microbiol.">
        <title>The Global Catalogue of Microorganisms (GCM) 10K type strain sequencing project: providing services to taxonomists for standard genome sequencing and annotation.</title>
        <authorList>
            <consortium name="The Broad Institute Genomics Platform"/>
            <consortium name="The Broad Institute Genome Sequencing Center for Infectious Disease"/>
            <person name="Wu L."/>
            <person name="Ma J."/>
        </authorList>
    </citation>
    <scope>NUCLEOTIDE SEQUENCE [LARGE SCALE GENOMIC DNA]</scope>
    <source>
        <strain evidence="6">CCUG 56698</strain>
    </source>
</reference>